<comment type="caution">
    <text evidence="10">The sequence shown here is derived from an EMBL/GenBank/DDBJ whole genome shotgun (WGS) entry which is preliminary data.</text>
</comment>
<protein>
    <recommendedName>
        <fullName evidence="3">ER membrane protein complex subunit 10</fullName>
    </recommendedName>
</protein>
<keyword evidence="11" id="KW-1185">Reference proteome</keyword>
<dbReference type="GO" id="GO:0005789">
    <property type="term" value="C:endoplasmic reticulum membrane"/>
    <property type="evidence" value="ECO:0007669"/>
    <property type="project" value="UniProtKB-SubCell"/>
</dbReference>
<keyword evidence="7" id="KW-1133">Transmembrane helix</keyword>
<dbReference type="CDD" id="cd22209">
    <property type="entry name" value="EMC10"/>
    <property type="match status" value="1"/>
</dbReference>
<feature type="compositionally biased region" description="Gly residues" evidence="9">
    <location>
        <begin position="296"/>
        <end position="305"/>
    </location>
</feature>
<organism evidence="10 11">
    <name type="scientific">Ostreobium quekettii</name>
    <dbReference type="NCBI Taxonomy" id="121088"/>
    <lineage>
        <taxon>Eukaryota</taxon>
        <taxon>Viridiplantae</taxon>
        <taxon>Chlorophyta</taxon>
        <taxon>core chlorophytes</taxon>
        <taxon>Ulvophyceae</taxon>
        <taxon>TCBD clade</taxon>
        <taxon>Bryopsidales</taxon>
        <taxon>Ostreobineae</taxon>
        <taxon>Ostreobiaceae</taxon>
        <taxon>Ostreobium</taxon>
    </lineage>
</organism>
<keyword evidence="8" id="KW-0472">Membrane</keyword>
<evidence type="ECO:0000256" key="9">
    <source>
        <dbReference type="SAM" id="MobiDB-lite"/>
    </source>
</evidence>
<feature type="region of interest" description="Disordered" evidence="9">
    <location>
        <begin position="295"/>
        <end position="315"/>
    </location>
</feature>
<dbReference type="EMBL" id="CAJHUC010000954">
    <property type="protein sequence ID" value="CAD7699103.1"/>
    <property type="molecule type" value="Genomic_DNA"/>
</dbReference>
<reference evidence="10" key="1">
    <citation type="submission" date="2020-12" db="EMBL/GenBank/DDBJ databases">
        <authorList>
            <person name="Iha C."/>
        </authorList>
    </citation>
    <scope>NUCLEOTIDE SEQUENCE</scope>
</reference>
<dbReference type="PANTHER" id="PTHR21397">
    <property type="entry name" value="CHROMATIN COMPLEXES SUBUNIT BAP18-RELATED"/>
    <property type="match status" value="1"/>
</dbReference>
<gene>
    <name evidence="10" type="ORF">OSTQU699_LOCUS4462</name>
</gene>
<dbReference type="AlphaFoldDB" id="A0A8S1J6F1"/>
<keyword evidence="6" id="KW-0256">Endoplasmic reticulum</keyword>
<comment type="subcellular location">
    <subcellularLocation>
        <location evidence="1">Endoplasmic reticulum membrane</location>
        <topology evidence="1">Single-pass type I membrane protein</topology>
    </subcellularLocation>
</comment>
<comment type="similarity">
    <text evidence="2">Belongs to the EMC10 family.</text>
</comment>
<evidence type="ECO:0000313" key="11">
    <source>
        <dbReference type="Proteomes" id="UP000708148"/>
    </source>
</evidence>
<evidence type="ECO:0000256" key="4">
    <source>
        <dbReference type="ARBA" id="ARBA00022692"/>
    </source>
</evidence>
<evidence type="ECO:0000256" key="8">
    <source>
        <dbReference type="ARBA" id="ARBA00023136"/>
    </source>
</evidence>
<name>A0A8S1J6F1_9CHLO</name>
<evidence type="ECO:0000256" key="2">
    <source>
        <dbReference type="ARBA" id="ARBA00007695"/>
    </source>
</evidence>
<keyword evidence="5" id="KW-0732">Signal</keyword>
<accession>A0A8S1J6F1</accession>
<sequence length="315" mass="33554">MASVPSQPTSVTPQKQFPPKSPKAPKEGWVPVSDRSPRALQCLRECSDSAAVEAPMAVPPGLWPCLLAVGLSALSLAAVSRASSLVEIPVEHSLGDGRFVAAGVLIGEISRQGGIMGPLRFARNKLSKQEVKQIQVLLEEDRNYRIRLPGDPINKGSAYVMASLRTRCLAQSGFEESLHLELTEDNRIVGLDYQPANGRCDPLDGMDSTVGVTPAFSEETTVLYRYPSKEPTLSMDDIATAIEEEGDLSAGVDKPPGVAGRRKGKKEKTWVEKNWMFLLAGGVILMQVLGSVAGAEGPGGEGGAAAGQRGPGRRR</sequence>
<evidence type="ECO:0000256" key="3">
    <source>
        <dbReference type="ARBA" id="ARBA00020105"/>
    </source>
</evidence>
<proteinExistence type="inferred from homology"/>
<dbReference type="Proteomes" id="UP000708148">
    <property type="component" value="Unassembled WGS sequence"/>
</dbReference>
<evidence type="ECO:0000256" key="6">
    <source>
        <dbReference type="ARBA" id="ARBA00022824"/>
    </source>
</evidence>
<dbReference type="PANTHER" id="PTHR21397:SF4">
    <property type="entry name" value="ER MEMBRANE PROTEIN COMPLEX SUBUNIT 10"/>
    <property type="match status" value="1"/>
</dbReference>
<keyword evidence="4" id="KW-0812">Transmembrane</keyword>
<dbReference type="OrthoDB" id="532286at2759"/>
<evidence type="ECO:0000313" key="10">
    <source>
        <dbReference type="EMBL" id="CAD7699103.1"/>
    </source>
</evidence>
<evidence type="ECO:0000256" key="7">
    <source>
        <dbReference type="ARBA" id="ARBA00022989"/>
    </source>
</evidence>
<feature type="compositionally biased region" description="Polar residues" evidence="9">
    <location>
        <begin position="1"/>
        <end position="15"/>
    </location>
</feature>
<feature type="region of interest" description="Disordered" evidence="9">
    <location>
        <begin position="1"/>
        <end position="33"/>
    </location>
</feature>
<evidence type="ECO:0000256" key="5">
    <source>
        <dbReference type="ARBA" id="ARBA00022729"/>
    </source>
</evidence>
<evidence type="ECO:0000256" key="1">
    <source>
        <dbReference type="ARBA" id="ARBA00004115"/>
    </source>
</evidence>